<dbReference type="GO" id="GO:0044038">
    <property type="term" value="P:cell wall macromolecule biosynthetic process"/>
    <property type="evidence" value="ECO:0007669"/>
    <property type="project" value="InterPro"/>
</dbReference>
<dbReference type="PROSITE" id="PS51191">
    <property type="entry name" value="FEMABX"/>
    <property type="match status" value="1"/>
</dbReference>
<dbReference type="InterPro" id="IPR003447">
    <property type="entry name" value="FEMABX"/>
</dbReference>
<name>A0A1W1BNI7_9ZZZZ</name>
<dbReference type="AlphaFoldDB" id="A0A1W1BNI7"/>
<sequence>MQRQGINVKKEDLIKMEILSSKLIQNNEAKIYASFDENGELGSMALFAWDTKMAYYIFGANNPEKRSGHSGTNVLWEAFYDLSKMNIDKVDLEGVNSPHRGWFKLSFGGDIIPYYKLDYKG</sequence>
<dbReference type="EMBL" id="FPHM01000023">
    <property type="protein sequence ID" value="SFV55130.1"/>
    <property type="molecule type" value="Genomic_DNA"/>
</dbReference>
<organism evidence="1">
    <name type="scientific">hydrothermal vent metagenome</name>
    <dbReference type="NCBI Taxonomy" id="652676"/>
    <lineage>
        <taxon>unclassified sequences</taxon>
        <taxon>metagenomes</taxon>
        <taxon>ecological metagenomes</taxon>
    </lineage>
</organism>
<reference evidence="1" key="1">
    <citation type="submission" date="2016-10" db="EMBL/GenBank/DDBJ databases">
        <authorList>
            <person name="de Groot N.N."/>
        </authorList>
    </citation>
    <scope>NUCLEOTIDE SEQUENCE</scope>
</reference>
<dbReference type="SUPFAM" id="SSF55729">
    <property type="entry name" value="Acyl-CoA N-acyltransferases (Nat)"/>
    <property type="match status" value="1"/>
</dbReference>
<dbReference type="InterPro" id="IPR016181">
    <property type="entry name" value="Acyl_CoA_acyltransferase"/>
</dbReference>
<accession>A0A1W1BNI7</accession>
<evidence type="ECO:0000313" key="1">
    <source>
        <dbReference type="EMBL" id="SFV55130.1"/>
    </source>
</evidence>
<proteinExistence type="predicted"/>
<protein>
    <submittedName>
        <fullName evidence="1">Conserved protein</fullName>
    </submittedName>
</protein>
<gene>
    <name evidence="1" type="ORF">MNB_SV-13-1455</name>
</gene>
<dbReference type="GO" id="GO:0016755">
    <property type="term" value="F:aminoacyltransferase activity"/>
    <property type="evidence" value="ECO:0007669"/>
    <property type="project" value="InterPro"/>
</dbReference>
<dbReference type="Gene3D" id="3.40.630.30">
    <property type="match status" value="1"/>
</dbReference>